<dbReference type="PROSITE" id="PS00086">
    <property type="entry name" value="CYTOCHROME_P450"/>
    <property type="match status" value="1"/>
</dbReference>
<evidence type="ECO:0000313" key="11">
    <source>
        <dbReference type="EMBL" id="KAF9077321.1"/>
    </source>
</evidence>
<evidence type="ECO:0000256" key="9">
    <source>
        <dbReference type="PIRSR" id="PIRSR602401-1"/>
    </source>
</evidence>
<dbReference type="GO" id="GO:0005506">
    <property type="term" value="F:iron ion binding"/>
    <property type="evidence" value="ECO:0007669"/>
    <property type="project" value="InterPro"/>
</dbReference>
<reference evidence="11" key="1">
    <citation type="submission" date="2020-11" db="EMBL/GenBank/DDBJ databases">
        <authorList>
            <consortium name="DOE Joint Genome Institute"/>
            <person name="Ahrendt S."/>
            <person name="Riley R."/>
            <person name="Andreopoulos W."/>
            <person name="Labutti K."/>
            <person name="Pangilinan J."/>
            <person name="Ruiz-Duenas F.J."/>
            <person name="Barrasa J.M."/>
            <person name="Sanchez-Garcia M."/>
            <person name="Camarero S."/>
            <person name="Miyauchi S."/>
            <person name="Serrano A."/>
            <person name="Linde D."/>
            <person name="Babiker R."/>
            <person name="Drula E."/>
            <person name="Ayuso-Fernandez I."/>
            <person name="Pacheco R."/>
            <person name="Padilla G."/>
            <person name="Ferreira P."/>
            <person name="Barriuso J."/>
            <person name="Kellner H."/>
            <person name="Castanera R."/>
            <person name="Alfaro M."/>
            <person name="Ramirez L."/>
            <person name="Pisabarro A.G."/>
            <person name="Kuo A."/>
            <person name="Tritt A."/>
            <person name="Lipzen A."/>
            <person name="He G."/>
            <person name="Yan M."/>
            <person name="Ng V."/>
            <person name="Cullen D."/>
            <person name="Martin F."/>
            <person name="Rosso M.-N."/>
            <person name="Henrissat B."/>
            <person name="Hibbett D."/>
            <person name="Martinez A.T."/>
            <person name="Grigoriev I.V."/>
        </authorList>
    </citation>
    <scope>NUCLEOTIDE SEQUENCE</scope>
    <source>
        <strain evidence="11">AH 40177</strain>
    </source>
</reference>
<gene>
    <name evidence="11" type="ORF">BDP27DRAFT_1389005</name>
</gene>
<comment type="cofactor">
    <cofactor evidence="1 9">
        <name>heme</name>
        <dbReference type="ChEBI" id="CHEBI:30413"/>
    </cofactor>
</comment>
<keyword evidence="12" id="KW-1185">Reference proteome</keyword>
<evidence type="ECO:0000256" key="7">
    <source>
        <dbReference type="ARBA" id="ARBA00023004"/>
    </source>
</evidence>
<dbReference type="CDD" id="cd11065">
    <property type="entry name" value="CYP64-like"/>
    <property type="match status" value="1"/>
</dbReference>
<dbReference type="PANTHER" id="PTHR46300">
    <property type="entry name" value="P450, PUTATIVE (EUROFUNG)-RELATED-RELATED"/>
    <property type="match status" value="1"/>
</dbReference>
<keyword evidence="7 9" id="KW-0408">Iron</keyword>
<protein>
    <submittedName>
        <fullName evidence="11">Cytochrome P450</fullName>
    </submittedName>
</protein>
<dbReference type="EMBL" id="JADNRY010000004">
    <property type="protein sequence ID" value="KAF9077321.1"/>
    <property type="molecule type" value="Genomic_DNA"/>
</dbReference>
<dbReference type="InterPro" id="IPR050364">
    <property type="entry name" value="Cytochrome_P450_fung"/>
</dbReference>
<accession>A0A9P5Q8N4</accession>
<evidence type="ECO:0000256" key="10">
    <source>
        <dbReference type="RuleBase" id="RU000461"/>
    </source>
</evidence>
<comment type="similarity">
    <text evidence="3 10">Belongs to the cytochrome P450 family.</text>
</comment>
<dbReference type="GO" id="GO:0020037">
    <property type="term" value="F:heme binding"/>
    <property type="evidence" value="ECO:0007669"/>
    <property type="project" value="InterPro"/>
</dbReference>
<proteinExistence type="inferred from homology"/>
<evidence type="ECO:0000256" key="1">
    <source>
        <dbReference type="ARBA" id="ARBA00001971"/>
    </source>
</evidence>
<dbReference type="PANTHER" id="PTHR46300:SF7">
    <property type="entry name" value="P450, PUTATIVE (EUROFUNG)-RELATED"/>
    <property type="match status" value="1"/>
</dbReference>
<dbReference type="InterPro" id="IPR002401">
    <property type="entry name" value="Cyt_P450_E_grp-I"/>
</dbReference>
<evidence type="ECO:0000256" key="6">
    <source>
        <dbReference type="ARBA" id="ARBA00023002"/>
    </source>
</evidence>
<dbReference type="SUPFAM" id="SSF48264">
    <property type="entry name" value="Cytochrome P450"/>
    <property type="match status" value="1"/>
</dbReference>
<organism evidence="11 12">
    <name type="scientific">Rhodocollybia butyracea</name>
    <dbReference type="NCBI Taxonomy" id="206335"/>
    <lineage>
        <taxon>Eukaryota</taxon>
        <taxon>Fungi</taxon>
        <taxon>Dikarya</taxon>
        <taxon>Basidiomycota</taxon>
        <taxon>Agaricomycotina</taxon>
        <taxon>Agaricomycetes</taxon>
        <taxon>Agaricomycetidae</taxon>
        <taxon>Agaricales</taxon>
        <taxon>Marasmiineae</taxon>
        <taxon>Omphalotaceae</taxon>
        <taxon>Rhodocollybia</taxon>
    </lineage>
</organism>
<keyword evidence="4 9" id="KW-0349">Heme</keyword>
<dbReference type="Pfam" id="PF00067">
    <property type="entry name" value="p450"/>
    <property type="match status" value="1"/>
</dbReference>
<dbReference type="AlphaFoldDB" id="A0A9P5Q8N4"/>
<comment type="pathway">
    <text evidence="2">Secondary metabolite biosynthesis.</text>
</comment>
<dbReference type="GO" id="GO:0004497">
    <property type="term" value="F:monooxygenase activity"/>
    <property type="evidence" value="ECO:0007669"/>
    <property type="project" value="UniProtKB-KW"/>
</dbReference>
<evidence type="ECO:0000256" key="4">
    <source>
        <dbReference type="ARBA" id="ARBA00022617"/>
    </source>
</evidence>
<sequence length="498" mass="56473">MISLTVAVLLVVVTAYLYYRYNTLSSPLFPPGPRKSWLTGNTLNIPLTTPWITYANWARQYGKFMGLRISGEGDVVIINSLDAARDLLERRAQIYSDRPFSTMDDLGGWHFNVGAMPYGDRWRKHRRLFQQSFRPAAIQNFQPTQRRKIHDLVVNLVNGPDEYEKHVGAAMGAIIMSTIYGHDKLQKNDPFIETAEKASQMRGLFPHSGEVPCQHFPSWLPGCDFQRYAQMCRGYTRATQDEPFKFALEQTKRNNASSLVAGLVEQLDPQDPSYAGNLERIRNVAATIYLAGSSTSKSVILTFMLAMTLNPLAQAKAQEEIDRVIGTQRLPDFTDRKRLSYVEAVYRETARWYPAVPLGTPRRAVQTDMYDGYCIPEGTTMYPNIWAISRDETRFEDPDCFKPERFLDSGGPFASINDMLLFGFGRRVCPGRHMADAQVWMAIVSILATLKIEKGKDTKGNDVQLGVDYTDTLICHPKHFQCSITPRMPQYMLISSAQ</sequence>
<evidence type="ECO:0000256" key="5">
    <source>
        <dbReference type="ARBA" id="ARBA00022723"/>
    </source>
</evidence>
<evidence type="ECO:0000256" key="3">
    <source>
        <dbReference type="ARBA" id="ARBA00010617"/>
    </source>
</evidence>
<dbReference type="InterPro" id="IPR017972">
    <property type="entry name" value="Cyt_P450_CS"/>
</dbReference>
<keyword evidence="6 10" id="KW-0560">Oxidoreductase</keyword>
<name>A0A9P5Q8N4_9AGAR</name>
<dbReference type="InterPro" id="IPR036396">
    <property type="entry name" value="Cyt_P450_sf"/>
</dbReference>
<keyword evidence="8 10" id="KW-0503">Monooxygenase</keyword>
<evidence type="ECO:0000313" key="12">
    <source>
        <dbReference type="Proteomes" id="UP000772434"/>
    </source>
</evidence>
<evidence type="ECO:0000256" key="8">
    <source>
        <dbReference type="ARBA" id="ARBA00023033"/>
    </source>
</evidence>
<evidence type="ECO:0000256" key="2">
    <source>
        <dbReference type="ARBA" id="ARBA00005179"/>
    </source>
</evidence>
<dbReference type="OrthoDB" id="2789670at2759"/>
<feature type="binding site" description="axial binding residue" evidence="9">
    <location>
        <position position="429"/>
    </location>
    <ligand>
        <name>heme</name>
        <dbReference type="ChEBI" id="CHEBI:30413"/>
    </ligand>
    <ligandPart>
        <name>Fe</name>
        <dbReference type="ChEBI" id="CHEBI:18248"/>
    </ligandPart>
</feature>
<dbReference type="InterPro" id="IPR001128">
    <property type="entry name" value="Cyt_P450"/>
</dbReference>
<dbReference type="Proteomes" id="UP000772434">
    <property type="component" value="Unassembled WGS sequence"/>
</dbReference>
<dbReference type="GO" id="GO:0016705">
    <property type="term" value="F:oxidoreductase activity, acting on paired donors, with incorporation or reduction of molecular oxygen"/>
    <property type="evidence" value="ECO:0007669"/>
    <property type="project" value="InterPro"/>
</dbReference>
<dbReference type="PRINTS" id="PR00463">
    <property type="entry name" value="EP450I"/>
</dbReference>
<comment type="caution">
    <text evidence="11">The sequence shown here is derived from an EMBL/GenBank/DDBJ whole genome shotgun (WGS) entry which is preliminary data.</text>
</comment>
<dbReference type="Gene3D" id="1.10.630.10">
    <property type="entry name" value="Cytochrome P450"/>
    <property type="match status" value="1"/>
</dbReference>
<keyword evidence="5 9" id="KW-0479">Metal-binding</keyword>